<dbReference type="CDD" id="cd02144">
    <property type="entry name" value="iodotyrosine_dehalogenase"/>
    <property type="match status" value="1"/>
</dbReference>
<evidence type="ECO:0000256" key="4">
    <source>
        <dbReference type="SAM" id="MobiDB-lite"/>
    </source>
</evidence>
<feature type="compositionally biased region" description="Basic and acidic residues" evidence="4">
    <location>
        <begin position="9"/>
        <end position="22"/>
    </location>
</feature>
<dbReference type="InterPro" id="IPR029479">
    <property type="entry name" value="Nitroreductase"/>
</dbReference>
<accession>A0A4D7AYB6</accession>
<feature type="domain" description="Nitroreductase" evidence="5">
    <location>
        <begin position="57"/>
        <end position="226"/>
    </location>
</feature>
<gene>
    <name evidence="6" type="ORF">E8M01_19955</name>
</gene>
<protein>
    <submittedName>
        <fullName evidence="6">Nitroreductase family protein</fullName>
    </submittedName>
</protein>
<dbReference type="Gene3D" id="3.40.109.10">
    <property type="entry name" value="NADH Oxidase"/>
    <property type="match status" value="1"/>
</dbReference>
<name>A0A4D7AYB6_9HYPH</name>
<dbReference type="SUPFAM" id="SSF55469">
    <property type="entry name" value="FMN-dependent nitroreductase-like"/>
    <property type="match status" value="1"/>
</dbReference>
<sequence>MAPAGRGALDSHLERGTRARPEDIDVITDYQPIPLPDYREMPLEEMRRRAAEFYDMVRQRHTVRDFSPRPVPRDLIDTCLRAAGTAPNGANHQPWHFCVIGDPGVKRRIREAAEEEEERFYAGKAGEEWLAALKPLGTDPHKPFLETAPWLICIFGARKSPSADGVLRKNYYVPESVNIATGILLTALHYAGLTTLTHTPNPMGFLNEICGRPETEKPYILMVVGYPADDATIPAHAIEKKPLNEIASYL</sequence>
<keyword evidence="7" id="KW-1185">Reference proteome</keyword>
<proteinExistence type="predicted"/>
<dbReference type="InterPro" id="IPR000415">
    <property type="entry name" value="Nitroreductase-like"/>
</dbReference>
<evidence type="ECO:0000259" key="5">
    <source>
        <dbReference type="Pfam" id="PF00881"/>
    </source>
</evidence>
<dbReference type="OrthoDB" id="9802510at2"/>
<keyword evidence="1" id="KW-0285">Flavoprotein</keyword>
<dbReference type="PANTHER" id="PTHR23026:SF90">
    <property type="entry name" value="IODOTYROSINE DEIODINASE 1"/>
    <property type="match status" value="1"/>
</dbReference>
<evidence type="ECO:0000313" key="7">
    <source>
        <dbReference type="Proteomes" id="UP000298781"/>
    </source>
</evidence>
<feature type="region of interest" description="Disordered" evidence="4">
    <location>
        <begin position="1"/>
        <end position="22"/>
    </location>
</feature>
<dbReference type="AlphaFoldDB" id="A0A4D7AYB6"/>
<dbReference type="EMBL" id="CP039690">
    <property type="protein sequence ID" value="QCI66289.1"/>
    <property type="molecule type" value="Genomic_DNA"/>
</dbReference>
<dbReference type="GO" id="GO:0016491">
    <property type="term" value="F:oxidoreductase activity"/>
    <property type="evidence" value="ECO:0007669"/>
    <property type="project" value="UniProtKB-KW"/>
</dbReference>
<evidence type="ECO:0000256" key="1">
    <source>
        <dbReference type="ARBA" id="ARBA00022630"/>
    </source>
</evidence>
<dbReference type="KEGG" id="pstg:E8M01_19955"/>
<keyword evidence="2" id="KW-0288">FMN</keyword>
<keyword evidence="3" id="KW-0560">Oxidoreductase</keyword>
<dbReference type="PANTHER" id="PTHR23026">
    <property type="entry name" value="NADPH NITROREDUCTASE"/>
    <property type="match status" value="1"/>
</dbReference>
<evidence type="ECO:0000256" key="2">
    <source>
        <dbReference type="ARBA" id="ARBA00022643"/>
    </source>
</evidence>
<dbReference type="InterPro" id="IPR050627">
    <property type="entry name" value="Nitroreductase/BluB"/>
</dbReference>
<dbReference type="Proteomes" id="UP000298781">
    <property type="component" value="Chromosome"/>
</dbReference>
<reference evidence="6 7" key="1">
    <citation type="submission" date="2019-04" db="EMBL/GenBank/DDBJ databases">
        <title>Phreatobacter aquaticus sp. nov.</title>
        <authorList>
            <person name="Choi A."/>
        </authorList>
    </citation>
    <scope>NUCLEOTIDE SEQUENCE [LARGE SCALE GENOMIC DNA]</scope>
    <source>
        <strain evidence="6 7">KCTC 52518</strain>
    </source>
</reference>
<organism evidence="6 7">
    <name type="scientific">Phreatobacter stygius</name>
    <dbReference type="NCBI Taxonomy" id="1940610"/>
    <lineage>
        <taxon>Bacteria</taxon>
        <taxon>Pseudomonadati</taxon>
        <taxon>Pseudomonadota</taxon>
        <taxon>Alphaproteobacteria</taxon>
        <taxon>Hyphomicrobiales</taxon>
        <taxon>Phreatobacteraceae</taxon>
        <taxon>Phreatobacter</taxon>
    </lineage>
</organism>
<evidence type="ECO:0000256" key="3">
    <source>
        <dbReference type="ARBA" id="ARBA00023002"/>
    </source>
</evidence>
<evidence type="ECO:0000313" key="6">
    <source>
        <dbReference type="EMBL" id="QCI66289.1"/>
    </source>
</evidence>
<dbReference type="Pfam" id="PF00881">
    <property type="entry name" value="Nitroreductase"/>
    <property type="match status" value="1"/>
</dbReference>